<name>A0AAV4CJN2_9GAST</name>
<comment type="caution">
    <text evidence="1">The sequence shown here is derived from an EMBL/GenBank/DDBJ whole genome shotgun (WGS) entry which is preliminary data.</text>
</comment>
<reference evidence="1 2" key="1">
    <citation type="journal article" date="2021" name="Elife">
        <title>Chloroplast acquisition without the gene transfer in kleptoplastic sea slugs, Plakobranchus ocellatus.</title>
        <authorList>
            <person name="Maeda T."/>
            <person name="Takahashi S."/>
            <person name="Yoshida T."/>
            <person name="Shimamura S."/>
            <person name="Takaki Y."/>
            <person name="Nagai Y."/>
            <person name="Toyoda A."/>
            <person name="Suzuki Y."/>
            <person name="Arimoto A."/>
            <person name="Ishii H."/>
            <person name="Satoh N."/>
            <person name="Nishiyama T."/>
            <person name="Hasebe M."/>
            <person name="Maruyama T."/>
            <person name="Minagawa J."/>
            <person name="Obokata J."/>
            <person name="Shigenobu S."/>
        </authorList>
    </citation>
    <scope>NUCLEOTIDE SEQUENCE [LARGE SCALE GENOMIC DNA]</scope>
</reference>
<evidence type="ECO:0000313" key="2">
    <source>
        <dbReference type="Proteomes" id="UP000735302"/>
    </source>
</evidence>
<dbReference type="AlphaFoldDB" id="A0AAV4CJN2"/>
<dbReference type="EMBL" id="BLXT01006765">
    <property type="protein sequence ID" value="GFO33100.1"/>
    <property type="molecule type" value="Genomic_DNA"/>
</dbReference>
<proteinExistence type="predicted"/>
<protein>
    <submittedName>
        <fullName evidence="1">Uncharacterized protein</fullName>
    </submittedName>
</protein>
<evidence type="ECO:0000313" key="1">
    <source>
        <dbReference type="EMBL" id="GFO33100.1"/>
    </source>
</evidence>
<accession>A0AAV4CJN2</accession>
<keyword evidence="2" id="KW-1185">Reference proteome</keyword>
<sequence>MCLISNESSVSFREFFWLGLRVISNVQPGDLRLSVPPLGQGIGARTHDRGFPLDLRSDTVTIDGFLCKIKIRSRRYFQYRLKIKIRFHY</sequence>
<dbReference type="Proteomes" id="UP000735302">
    <property type="component" value="Unassembled WGS sequence"/>
</dbReference>
<gene>
    <name evidence="1" type="ORF">PoB_005960500</name>
</gene>
<organism evidence="1 2">
    <name type="scientific">Plakobranchus ocellatus</name>
    <dbReference type="NCBI Taxonomy" id="259542"/>
    <lineage>
        <taxon>Eukaryota</taxon>
        <taxon>Metazoa</taxon>
        <taxon>Spiralia</taxon>
        <taxon>Lophotrochozoa</taxon>
        <taxon>Mollusca</taxon>
        <taxon>Gastropoda</taxon>
        <taxon>Heterobranchia</taxon>
        <taxon>Euthyneura</taxon>
        <taxon>Panpulmonata</taxon>
        <taxon>Sacoglossa</taxon>
        <taxon>Placobranchoidea</taxon>
        <taxon>Plakobranchidae</taxon>
        <taxon>Plakobranchus</taxon>
    </lineage>
</organism>